<gene>
    <name evidence="1" type="ordered locus">Pmen_4020</name>
</gene>
<dbReference type="eggNOG" id="ENOG5031KRR">
    <property type="taxonomic scope" value="Bacteria"/>
</dbReference>
<dbReference type="HOGENOM" id="CLU_1577166_0_0_6"/>
<sequence>MARSLSIAGRLCETSCMRVFLVLLLCLGLATCASHIPQAQIITPANDALAGRHGFELIDPQSSLEGEAPFPERYRQLPQLLLHGLSARGYHESQQPQLRVYYWLAVRDEPLTFKVDVPPPNPLGPYQAIHRLRDETGTLRLRLTDLDERILWEGVISTGLSPARDSAELLERATRALTEQIPLATR</sequence>
<dbReference type="AlphaFoldDB" id="A4XZK1"/>
<accession>A4XZK1</accession>
<organism evidence="1">
    <name type="scientific">Ectopseudomonas mendocina (strain ymp)</name>
    <name type="common">Pseudomonas mendocina</name>
    <dbReference type="NCBI Taxonomy" id="399739"/>
    <lineage>
        <taxon>Bacteria</taxon>
        <taxon>Pseudomonadati</taxon>
        <taxon>Pseudomonadota</taxon>
        <taxon>Gammaproteobacteria</taxon>
        <taxon>Pseudomonadales</taxon>
        <taxon>Pseudomonadaceae</taxon>
        <taxon>Ectopseudomonas</taxon>
    </lineage>
</organism>
<dbReference type="KEGG" id="pmy:Pmen_4020"/>
<protein>
    <recommendedName>
        <fullName evidence="2">DUF4136 domain-containing protein</fullName>
    </recommendedName>
</protein>
<evidence type="ECO:0000313" key="1">
    <source>
        <dbReference type="EMBL" id="ABP86767.1"/>
    </source>
</evidence>
<reference evidence="1" key="1">
    <citation type="submission" date="2007-04" db="EMBL/GenBank/DDBJ databases">
        <title>Complete sequence of Pseudomonas mendocina ymp.</title>
        <authorList>
            <consortium name="US DOE Joint Genome Institute"/>
            <person name="Copeland A."/>
            <person name="Lucas S."/>
            <person name="Lapidus A."/>
            <person name="Barry K."/>
            <person name="Glavina del Rio T."/>
            <person name="Dalin E."/>
            <person name="Tice H."/>
            <person name="Pitluck S."/>
            <person name="Kiss H."/>
            <person name="Brettin T."/>
            <person name="Detter J.C."/>
            <person name="Bruce D."/>
            <person name="Han C."/>
            <person name="Schmutz J."/>
            <person name="Larimer F."/>
            <person name="Land M."/>
            <person name="Hauser L."/>
            <person name="Kyrpides N."/>
            <person name="Mikhailova N."/>
            <person name="Hersman L."/>
            <person name="Dubois J."/>
            <person name="Maurice P."/>
            <person name="Richardson P."/>
        </authorList>
    </citation>
    <scope>NUCLEOTIDE SEQUENCE [LARGE SCALE GENOMIC DNA]</scope>
    <source>
        <strain evidence="1">Ymp</strain>
    </source>
</reference>
<evidence type="ECO:0008006" key="2">
    <source>
        <dbReference type="Google" id="ProtNLM"/>
    </source>
</evidence>
<name>A4XZK1_ECTM1</name>
<dbReference type="EMBL" id="CP000680">
    <property type="protein sequence ID" value="ABP86767.1"/>
    <property type="molecule type" value="Genomic_DNA"/>
</dbReference>
<proteinExistence type="predicted"/>
<dbReference type="STRING" id="399739.Pmen_4020"/>